<dbReference type="Gene3D" id="3.30.830.10">
    <property type="entry name" value="Metalloenzyme, LuxS/M16 peptidase-like"/>
    <property type="match status" value="4"/>
</dbReference>
<dbReference type="GO" id="GO:0004222">
    <property type="term" value="F:metalloendopeptidase activity"/>
    <property type="evidence" value="ECO:0007669"/>
    <property type="project" value="InterPro"/>
</dbReference>
<evidence type="ECO:0000313" key="13">
    <source>
        <dbReference type="Proteomes" id="UP000278983"/>
    </source>
</evidence>
<dbReference type="GO" id="GO:0006508">
    <property type="term" value="P:proteolysis"/>
    <property type="evidence" value="ECO:0007669"/>
    <property type="project" value="UniProtKB-KW"/>
</dbReference>
<evidence type="ECO:0000256" key="2">
    <source>
        <dbReference type="ARBA" id="ARBA00007261"/>
    </source>
</evidence>
<dbReference type="Pfam" id="PF00675">
    <property type="entry name" value="Peptidase_M16"/>
    <property type="match status" value="1"/>
</dbReference>
<dbReference type="SUPFAM" id="SSF63411">
    <property type="entry name" value="LuxS/MPP-like metallohydrolase"/>
    <property type="match status" value="4"/>
</dbReference>
<dbReference type="InterPro" id="IPR007863">
    <property type="entry name" value="Peptidase_M16_C"/>
</dbReference>
<evidence type="ECO:0000256" key="6">
    <source>
        <dbReference type="ARBA" id="ARBA00022833"/>
    </source>
</evidence>
<dbReference type="Pfam" id="PF05193">
    <property type="entry name" value="Peptidase_M16_C"/>
    <property type="match status" value="2"/>
</dbReference>
<evidence type="ECO:0000256" key="9">
    <source>
        <dbReference type="SAM" id="SignalP"/>
    </source>
</evidence>
<evidence type="ECO:0000313" key="12">
    <source>
        <dbReference type="EMBL" id="RUL59412.1"/>
    </source>
</evidence>
<accession>A0A432LKQ8</accession>
<dbReference type="PANTHER" id="PTHR43690">
    <property type="entry name" value="NARDILYSIN"/>
    <property type="match status" value="1"/>
</dbReference>
<keyword evidence="3" id="KW-0645">Protease</keyword>
<dbReference type="RefSeq" id="WP_126678570.1">
    <property type="nucleotide sequence ID" value="NZ_RYYU01000001.1"/>
</dbReference>
<comment type="cofactor">
    <cofactor evidence="1">
        <name>Zn(2+)</name>
        <dbReference type="ChEBI" id="CHEBI:29105"/>
    </cofactor>
</comment>
<feature type="domain" description="Peptidase M16 N-terminal" evidence="10">
    <location>
        <begin position="50"/>
        <end position="170"/>
    </location>
</feature>
<feature type="signal peptide" evidence="9">
    <location>
        <begin position="1"/>
        <end position="21"/>
    </location>
</feature>
<organism evidence="12 13">
    <name type="scientific">Prevotella koreensis</name>
    <dbReference type="NCBI Taxonomy" id="2490854"/>
    <lineage>
        <taxon>Bacteria</taxon>
        <taxon>Pseudomonadati</taxon>
        <taxon>Bacteroidota</taxon>
        <taxon>Bacteroidia</taxon>
        <taxon>Bacteroidales</taxon>
        <taxon>Prevotellaceae</taxon>
        <taxon>Prevotella</taxon>
    </lineage>
</organism>
<evidence type="ECO:0000256" key="1">
    <source>
        <dbReference type="ARBA" id="ARBA00001947"/>
    </source>
</evidence>
<evidence type="ECO:0000256" key="5">
    <source>
        <dbReference type="ARBA" id="ARBA00022801"/>
    </source>
</evidence>
<keyword evidence="5" id="KW-0378">Hydrolase</keyword>
<dbReference type="InterPro" id="IPR050626">
    <property type="entry name" value="Peptidase_M16"/>
</dbReference>
<dbReference type="InterPro" id="IPR001431">
    <property type="entry name" value="Pept_M16_Zn_BS"/>
</dbReference>
<feature type="chain" id="PRO_5019588186" evidence="9">
    <location>
        <begin position="22"/>
        <end position="941"/>
    </location>
</feature>
<feature type="domain" description="Peptidase M16 C-terminal" evidence="11">
    <location>
        <begin position="695"/>
        <end position="874"/>
    </location>
</feature>
<dbReference type="PROSITE" id="PS00143">
    <property type="entry name" value="INSULINASE"/>
    <property type="match status" value="1"/>
</dbReference>
<keyword evidence="13" id="KW-1185">Reference proteome</keyword>
<dbReference type="PANTHER" id="PTHR43690:SF34">
    <property type="entry name" value="ZINC PROTEASE PQQL-LIKE"/>
    <property type="match status" value="1"/>
</dbReference>
<dbReference type="EMBL" id="RYYU01000001">
    <property type="protein sequence ID" value="RUL59412.1"/>
    <property type="molecule type" value="Genomic_DNA"/>
</dbReference>
<evidence type="ECO:0000256" key="8">
    <source>
        <dbReference type="RuleBase" id="RU004447"/>
    </source>
</evidence>
<comment type="caution">
    <text evidence="12">The sequence shown here is derived from an EMBL/GenBank/DDBJ whole genome shotgun (WGS) entry which is preliminary data.</text>
</comment>
<evidence type="ECO:0000256" key="4">
    <source>
        <dbReference type="ARBA" id="ARBA00022723"/>
    </source>
</evidence>
<gene>
    <name evidence="12" type="ORF">EHV08_06345</name>
</gene>
<dbReference type="AlphaFoldDB" id="A0A432LKQ8"/>
<sequence>MKFKRIFFAAALFVVSATAMMAQQLPPIPQDEKVRVGKLDNGLTYYIRNNNWPEHKANFYIAQRVGSIQENDDQRGLAHFLEHMAFNGSEHFPDSTLLEYTRSLGVEFGSDLNAYTSIDQTVYRICNVPTTRATAVDSCVLILKDWSNGLTLDSKEIDKERGVIHQEWQMGEGPGQRMYQKILPKLYPGCKYGERLPIGLMEIVDNFEPDVLRAYYHKWYRPDNQAIIVVGDVDVDRVEALIKDLWKGVVVPADAAQVVPEQVPDNAEAIYIFEKDKEQQYSIVNIMMKHDPVKDEEKGDMGYLLDQYAKQVISMMLNLRLEELTKKADCPFIGASAADGRYIFSKTKDNFEMQALAKDDKDLEALSAIYREAQRVRQFGFTPGEYDRVKAEYLSQLEKEYNNRDKVNNAVFGNAYRDNYLDNEPIPSIEVKYQIMSQILGSPMINVDMINEYAKELISEKDSNLVVLIMAREKEGKVSPTMAQMAEAVAKVRGEKLEAYVDNTKNEPLIAPEKMPKPGKIVKEKENNVLGYKELELSNGAKVIMKKTDFKNDEVRFQAIAKGGNTLYGENDFVNLKYFDEVISQSGLGNFSNTELQKALYGKQVSVSLGMSNFYKSLSGYTVPKDIETMLQLVYLNFTNVSKDENSYNSMMQQLELMLANKGLTPEAVYSDSLMFTLYGHNPRFAPSDKADLPKISYDRIMQIWKESFSNARGFVFYFVGNYDEAALRPLIEKYIASLPSTKKVADWKPIELYPTGKVSNVFTRKMETPKATAFKFWHAIMPYTLENEVLSDAAGQVLAMVYLKDIREDASAAYSVNASGGISRQCDKAMAVMQAYCPMDPEKAETAIALLAKGIADNSIKVDADKVAKVKENMLKNADINAKSNGRWVVYLSEYVFTGVDLQTNYKKVVNELTPEKIANFLKQLLASGNEIDVIMTPEK</sequence>
<dbReference type="OrthoDB" id="9811314at2"/>
<evidence type="ECO:0000256" key="7">
    <source>
        <dbReference type="ARBA" id="ARBA00023049"/>
    </source>
</evidence>
<evidence type="ECO:0000256" key="3">
    <source>
        <dbReference type="ARBA" id="ARBA00022670"/>
    </source>
</evidence>
<dbReference type="InterPro" id="IPR011765">
    <property type="entry name" value="Pept_M16_N"/>
</dbReference>
<keyword evidence="6" id="KW-0862">Zinc</keyword>
<comment type="similarity">
    <text evidence="2 8">Belongs to the peptidase M16 family.</text>
</comment>
<keyword evidence="7" id="KW-0482">Metalloprotease</keyword>
<feature type="domain" description="Peptidase M16 C-terminal" evidence="11">
    <location>
        <begin position="207"/>
        <end position="392"/>
    </location>
</feature>
<dbReference type="GO" id="GO:0046872">
    <property type="term" value="F:metal ion binding"/>
    <property type="evidence" value="ECO:0007669"/>
    <property type="project" value="UniProtKB-KW"/>
</dbReference>
<dbReference type="Proteomes" id="UP000278983">
    <property type="component" value="Unassembled WGS sequence"/>
</dbReference>
<protein>
    <submittedName>
        <fullName evidence="12">Insulinase family protein</fullName>
    </submittedName>
</protein>
<evidence type="ECO:0000259" key="10">
    <source>
        <dbReference type="Pfam" id="PF00675"/>
    </source>
</evidence>
<dbReference type="InterPro" id="IPR011249">
    <property type="entry name" value="Metalloenz_LuxS/M16"/>
</dbReference>
<proteinExistence type="inferred from homology"/>
<name>A0A432LKQ8_9BACT</name>
<keyword evidence="9" id="KW-0732">Signal</keyword>
<evidence type="ECO:0000259" key="11">
    <source>
        <dbReference type="Pfam" id="PF05193"/>
    </source>
</evidence>
<reference evidence="12 13" key="1">
    <citation type="submission" date="2018-12" db="EMBL/GenBank/DDBJ databases">
        <title>Genome sequencing of Prevotella sp. KCOM 3155 (= JS262).</title>
        <authorList>
            <person name="Kook J.-K."/>
            <person name="Park S.-N."/>
            <person name="Lim Y.K."/>
        </authorList>
    </citation>
    <scope>NUCLEOTIDE SEQUENCE [LARGE SCALE GENOMIC DNA]</scope>
    <source>
        <strain evidence="12 13">KCOM 3155</strain>
    </source>
</reference>
<keyword evidence="4" id="KW-0479">Metal-binding</keyword>